<dbReference type="AlphaFoldDB" id="A0A656B1F6"/>
<name>A0A656B1F6_VIBCL</name>
<dbReference type="EMBL" id="CWQY01000008">
    <property type="protein sequence ID" value="CSC53509.1"/>
    <property type="molecule type" value="Genomic_DNA"/>
</dbReference>
<organism evidence="1 4">
    <name type="scientific">Vibrio cholerae</name>
    <dbReference type="NCBI Taxonomy" id="666"/>
    <lineage>
        <taxon>Bacteria</taxon>
        <taxon>Pseudomonadati</taxon>
        <taxon>Pseudomonadota</taxon>
        <taxon>Gammaproteobacteria</taxon>
        <taxon>Vibrionales</taxon>
        <taxon>Vibrionaceae</taxon>
        <taxon>Vibrio</taxon>
    </lineage>
</organism>
<reference evidence="3 4" key="1">
    <citation type="submission" date="2015-07" db="EMBL/GenBank/DDBJ databases">
        <authorList>
            <consortium name="Pathogen Informatics"/>
        </authorList>
    </citation>
    <scope>NUCLEOTIDE SEQUENCE [LARGE SCALE GENOMIC DNA]</scope>
    <source>
        <strain evidence="2 3">A316</strain>
        <strain evidence="1 4">A51</strain>
    </source>
</reference>
<evidence type="ECO:0000313" key="4">
    <source>
        <dbReference type="Proteomes" id="UP000044806"/>
    </source>
</evidence>
<sequence length="87" mass="10370">MSADLLCQIVRHGIQIMKRMADQIKQRGRHPFRITRQGDWDKIVTHRPFTQGKKRHAMMHHLLLTMLIQQLSPTVTTIGRRHRLKRL</sequence>
<accession>A0A656B1F6</accession>
<dbReference type="EMBL" id="CWOW01000015">
    <property type="protein sequence ID" value="CSA90981.1"/>
    <property type="molecule type" value="Genomic_DNA"/>
</dbReference>
<dbReference type="Proteomes" id="UP000041770">
    <property type="component" value="Unassembled WGS sequence"/>
</dbReference>
<proteinExistence type="predicted"/>
<gene>
    <name evidence="1" type="ORF">ERS013165_02749</name>
    <name evidence="2" type="ORF">ERS013200_01632</name>
</gene>
<protein>
    <submittedName>
        <fullName evidence="1">Uncharacterized protein</fullName>
    </submittedName>
</protein>
<evidence type="ECO:0000313" key="1">
    <source>
        <dbReference type="EMBL" id="CSA90981.1"/>
    </source>
</evidence>
<evidence type="ECO:0000313" key="2">
    <source>
        <dbReference type="EMBL" id="CSC53509.1"/>
    </source>
</evidence>
<dbReference type="Proteomes" id="UP000044806">
    <property type="component" value="Unassembled WGS sequence"/>
</dbReference>
<evidence type="ECO:0000313" key="3">
    <source>
        <dbReference type="Proteomes" id="UP000041770"/>
    </source>
</evidence>